<dbReference type="EMBL" id="BROH01000002">
    <property type="protein sequence ID" value="GKY87365.1"/>
    <property type="molecule type" value="Genomic_DNA"/>
</dbReference>
<evidence type="ECO:0000313" key="4">
    <source>
        <dbReference type="EMBL" id="GKY87365.1"/>
    </source>
</evidence>
<evidence type="ECO:0000256" key="2">
    <source>
        <dbReference type="PROSITE-ProRule" id="PRU00169"/>
    </source>
</evidence>
<organism evidence="4 5">
    <name type="scientific">Sinisalibacter aestuarii</name>
    <dbReference type="NCBI Taxonomy" id="2949426"/>
    <lineage>
        <taxon>Bacteria</taxon>
        <taxon>Pseudomonadati</taxon>
        <taxon>Pseudomonadota</taxon>
        <taxon>Alphaproteobacteria</taxon>
        <taxon>Rhodobacterales</taxon>
        <taxon>Roseobacteraceae</taxon>
        <taxon>Sinisalibacter</taxon>
    </lineage>
</organism>
<keyword evidence="1 2" id="KW-0597">Phosphoprotein</keyword>
<dbReference type="Pfam" id="PF00072">
    <property type="entry name" value="Response_reg"/>
    <property type="match status" value="1"/>
</dbReference>
<dbReference type="PANTHER" id="PTHR44591:SF3">
    <property type="entry name" value="RESPONSE REGULATORY DOMAIN-CONTAINING PROTEIN"/>
    <property type="match status" value="1"/>
</dbReference>
<comment type="caution">
    <text evidence="4">The sequence shown here is derived from an EMBL/GenBank/DDBJ whole genome shotgun (WGS) entry which is preliminary data.</text>
</comment>
<sequence>MQRILHVDDEPDIREIVRMSLSMVGRFDVEQCASGVEALDKAEAANPDLIILDVMMPHLDGEETFVRLREIDALADTPIIFMTARASSADYQKLRDLGAADIVIKPFDPMTLPDQLREIWARSGSA</sequence>
<feature type="modified residue" description="4-aspartylphosphate" evidence="2">
    <location>
        <position position="53"/>
    </location>
</feature>
<dbReference type="InterPro" id="IPR001789">
    <property type="entry name" value="Sig_transdc_resp-reg_receiver"/>
</dbReference>
<feature type="domain" description="Response regulatory" evidence="3">
    <location>
        <begin position="3"/>
        <end position="120"/>
    </location>
</feature>
<keyword evidence="5" id="KW-1185">Reference proteome</keyword>
<gene>
    <name evidence="4" type="ORF">STA1M1_12340</name>
</gene>
<dbReference type="SMART" id="SM00448">
    <property type="entry name" value="REC"/>
    <property type="match status" value="1"/>
</dbReference>
<accession>A0ABQ5LQT0</accession>
<proteinExistence type="predicted"/>
<dbReference type="InterPro" id="IPR011006">
    <property type="entry name" value="CheY-like_superfamily"/>
</dbReference>
<dbReference type="InterPro" id="IPR050595">
    <property type="entry name" value="Bact_response_regulator"/>
</dbReference>
<evidence type="ECO:0000313" key="5">
    <source>
        <dbReference type="Proteomes" id="UP001144205"/>
    </source>
</evidence>
<evidence type="ECO:0000259" key="3">
    <source>
        <dbReference type="PROSITE" id="PS50110"/>
    </source>
</evidence>
<name>A0ABQ5LQT0_9RHOB</name>
<evidence type="ECO:0000256" key="1">
    <source>
        <dbReference type="ARBA" id="ARBA00022553"/>
    </source>
</evidence>
<dbReference type="Gene3D" id="3.40.50.2300">
    <property type="match status" value="1"/>
</dbReference>
<protein>
    <submittedName>
        <fullName evidence="4">Response regulator</fullName>
    </submittedName>
</protein>
<dbReference type="PROSITE" id="PS50110">
    <property type="entry name" value="RESPONSE_REGULATORY"/>
    <property type="match status" value="1"/>
</dbReference>
<dbReference type="PANTHER" id="PTHR44591">
    <property type="entry name" value="STRESS RESPONSE REGULATOR PROTEIN 1"/>
    <property type="match status" value="1"/>
</dbReference>
<dbReference type="SUPFAM" id="SSF52172">
    <property type="entry name" value="CheY-like"/>
    <property type="match status" value="1"/>
</dbReference>
<dbReference type="Proteomes" id="UP001144205">
    <property type="component" value="Unassembled WGS sequence"/>
</dbReference>
<reference evidence="4" key="1">
    <citation type="journal article" date="2023" name="Int. J. Syst. Evol. Microbiol.">
        <title>Sinisalibacter aestuarii sp. nov., isolated from estuarine sediment of the Arakawa River.</title>
        <authorList>
            <person name="Arafat S.T."/>
            <person name="Hirano S."/>
            <person name="Sato A."/>
            <person name="Takeuchi K."/>
            <person name="Yasuda T."/>
            <person name="Terahara T."/>
            <person name="Hamada M."/>
            <person name="Kobayashi T."/>
        </authorList>
    </citation>
    <scope>NUCLEOTIDE SEQUENCE</scope>
    <source>
        <strain evidence="4">B-399</strain>
    </source>
</reference>